<dbReference type="Gene3D" id="2.130.10.10">
    <property type="entry name" value="YVTN repeat-like/Quinoprotein amine dehydrogenase"/>
    <property type="match status" value="1"/>
</dbReference>
<dbReference type="CTD" id="84942"/>
<dbReference type="GeneTree" id="ENSGT00390000015701"/>
<dbReference type="AlphaFoldDB" id="A0A3B3R161"/>
<dbReference type="Proteomes" id="UP000261540">
    <property type="component" value="Unplaced"/>
</dbReference>
<dbReference type="OrthoDB" id="9822052at2759"/>
<dbReference type="STRING" id="1676925.ENSPKIP00000011635"/>
<dbReference type="Ensembl" id="ENSPKIT00000023583.1">
    <property type="protein sequence ID" value="ENSPKIP00000011635.1"/>
    <property type="gene ID" value="ENSPKIG00000018640.1"/>
</dbReference>
<keyword evidence="2" id="KW-1185">Reference proteome</keyword>
<dbReference type="PANTHER" id="PTHR46947">
    <property type="entry name" value="WD REPEAT-CONTAINING PROTEIN 73"/>
    <property type="match status" value="1"/>
</dbReference>
<proteinExistence type="predicted"/>
<dbReference type="InterPro" id="IPR015943">
    <property type="entry name" value="WD40/YVTN_repeat-like_dom_sf"/>
</dbReference>
<protein>
    <submittedName>
        <fullName evidence="1">WD repeat domain 73</fullName>
    </submittedName>
</protein>
<organism evidence="1 2">
    <name type="scientific">Paramormyrops kingsleyae</name>
    <dbReference type="NCBI Taxonomy" id="1676925"/>
    <lineage>
        <taxon>Eukaryota</taxon>
        <taxon>Metazoa</taxon>
        <taxon>Chordata</taxon>
        <taxon>Craniata</taxon>
        <taxon>Vertebrata</taxon>
        <taxon>Euteleostomi</taxon>
        <taxon>Actinopterygii</taxon>
        <taxon>Neopterygii</taxon>
        <taxon>Teleostei</taxon>
        <taxon>Osteoglossocephala</taxon>
        <taxon>Osteoglossomorpha</taxon>
        <taxon>Osteoglossiformes</taxon>
        <taxon>Mormyridae</taxon>
        <taxon>Paramormyrops</taxon>
    </lineage>
</organism>
<sequence length="378" mass="41629">MEEVGVDDWLIDSLQLYSDLHVFELQDPTQVIEWTSDKSICVAGYKGTQSHEILELLLPQKLSTKDNQGLCPERDFKVHHGGFSEEPISCLKYILGSKCVVTSGFPGSSLQIWRIGGDDTDAIKRTGCINHNNKSEKSCKLASGVTGVAPRVLHGSQIRDVQLTDLESGRLLYTAGEDLSDIVSSLQFVDTDVFLVCTSSGDLWVGDIRDASAFRRNPVGELDGSYWCMDLRKDTLPSDPAVCTVVRLSSASRAIVSDLRNLKSPICRAQLNIPHGDAGCDFLNVTWAPALDNCLAVSGFGGMVHIYDITAWRPELTEPQSLFVHKGHIMSTGPESEFNPTIVTTHSWHPWRPRTLLSAGTDGSLHVWDWVDKTLNSC</sequence>
<dbReference type="GO" id="GO:0031122">
    <property type="term" value="P:cytoplasmic microtubule organization"/>
    <property type="evidence" value="ECO:0007669"/>
    <property type="project" value="TreeGrafter"/>
</dbReference>
<reference evidence="1" key="2">
    <citation type="submission" date="2025-09" db="UniProtKB">
        <authorList>
            <consortium name="Ensembl"/>
        </authorList>
    </citation>
    <scope>IDENTIFICATION</scope>
</reference>
<reference evidence="1" key="1">
    <citation type="submission" date="2025-08" db="UniProtKB">
        <authorList>
            <consortium name="Ensembl"/>
        </authorList>
    </citation>
    <scope>IDENTIFICATION</scope>
</reference>
<dbReference type="GO" id="GO:0005829">
    <property type="term" value="C:cytosol"/>
    <property type="evidence" value="ECO:0007669"/>
    <property type="project" value="TreeGrafter"/>
</dbReference>
<evidence type="ECO:0000313" key="1">
    <source>
        <dbReference type="Ensembl" id="ENSPKIP00000011635.1"/>
    </source>
</evidence>
<dbReference type="InterPro" id="IPR001680">
    <property type="entry name" value="WD40_rpt"/>
</dbReference>
<dbReference type="SMART" id="SM00320">
    <property type="entry name" value="WD40"/>
    <property type="match status" value="3"/>
</dbReference>
<dbReference type="SUPFAM" id="SSF50978">
    <property type="entry name" value="WD40 repeat-like"/>
    <property type="match status" value="1"/>
</dbReference>
<dbReference type="GO" id="GO:0000922">
    <property type="term" value="C:spindle pole"/>
    <property type="evidence" value="ECO:0007669"/>
    <property type="project" value="TreeGrafter"/>
</dbReference>
<evidence type="ECO:0000313" key="2">
    <source>
        <dbReference type="Proteomes" id="UP000261540"/>
    </source>
</evidence>
<accession>A0A3B3R161</accession>
<dbReference type="PANTHER" id="PTHR46947:SF1">
    <property type="entry name" value="WD REPEAT-CONTAINING PROTEIN 73"/>
    <property type="match status" value="1"/>
</dbReference>
<name>A0A3B3R161_9TELE</name>
<dbReference type="InterPro" id="IPR036322">
    <property type="entry name" value="WD40_repeat_dom_sf"/>
</dbReference>
<dbReference type="KEGG" id="pki:111837988"/>
<dbReference type="InterPro" id="IPR042795">
    <property type="entry name" value="Wdr73"/>
</dbReference>